<reference evidence="1 2" key="1">
    <citation type="submission" date="2019-03" db="EMBL/GenBank/DDBJ databases">
        <title>The genome sequence of Candidatus Serratia symbiotica strain IS.</title>
        <authorList>
            <person name="Nikoh N."/>
            <person name="Koga R."/>
            <person name="Oshima K."/>
            <person name="Hattori M."/>
            <person name="Fukatsu T."/>
        </authorList>
    </citation>
    <scope>NUCLEOTIDE SEQUENCE [LARGE SCALE GENOMIC DNA]</scope>
    <source>
        <strain evidence="1 2">IS</strain>
    </source>
</reference>
<gene>
    <name evidence="1" type="ORF">SSYIS1_29930</name>
</gene>
<dbReference type="AlphaFoldDB" id="A0A455VSZ7"/>
<dbReference type="EMBL" id="AP019531">
    <property type="protein sequence ID" value="BBI92995.1"/>
    <property type="molecule type" value="Genomic_DNA"/>
</dbReference>
<sequence length="42" mass="4985">MDEWNGGFFPTRHGVAQKRGKTAISRNKNKFSKIIYLKHFFQ</sequence>
<evidence type="ECO:0000313" key="1">
    <source>
        <dbReference type="EMBL" id="BBI92995.1"/>
    </source>
</evidence>
<evidence type="ECO:0000313" key="2">
    <source>
        <dbReference type="Proteomes" id="UP000324392"/>
    </source>
</evidence>
<proteinExistence type="predicted"/>
<dbReference type="Proteomes" id="UP000324392">
    <property type="component" value="Chromosome"/>
</dbReference>
<accession>A0A455VSZ7</accession>
<protein>
    <submittedName>
        <fullName evidence="1">Uncharacterized protein</fullName>
    </submittedName>
</protein>
<organism evidence="1 2">
    <name type="scientific">Serratia symbiotica</name>
    <dbReference type="NCBI Taxonomy" id="138074"/>
    <lineage>
        <taxon>Bacteria</taxon>
        <taxon>Pseudomonadati</taxon>
        <taxon>Pseudomonadota</taxon>
        <taxon>Gammaproteobacteria</taxon>
        <taxon>Enterobacterales</taxon>
        <taxon>Yersiniaceae</taxon>
        <taxon>Serratia</taxon>
    </lineage>
</organism>
<name>A0A455VSZ7_9GAMM</name>